<dbReference type="AlphaFoldDB" id="A0A7S3I9A5"/>
<reference evidence="2" key="1">
    <citation type="submission" date="2021-01" db="EMBL/GenBank/DDBJ databases">
        <authorList>
            <person name="Corre E."/>
            <person name="Pelletier E."/>
            <person name="Niang G."/>
            <person name="Scheremetjew M."/>
            <person name="Finn R."/>
            <person name="Kale V."/>
            <person name="Holt S."/>
            <person name="Cochrane G."/>
            <person name="Meng A."/>
            <person name="Brown T."/>
            <person name="Cohen L."/>
        </authorList>
    </citation>
    <scope>NUCLEOTIDE SEQUENCE</scope>
    <source>
        <strain evidence="2">Fehren 1</strain>
    </source>
</reference>
<evidence type="ECO:0000313" key="2">
    <source>
        <dbReference type="EMBL" id="CAE0316588.1"/>
    </source>
</evidence>
<feature type="region of interest" description="Disordered" evidence="1">
    <location>
        <begin position="64"/>
        <end position="109"/>
    </location>
</feature>
<organism evidence="2">
    <name type="scientific">Favella ehrenbergii</name>
    <dbReference type="NCBI Taxonomy" id="182087"/>
    <lineage>
        <taxon>Eukaryota</taxon>
        <taxon>Sar</taxon>
        <taxon>Alveolata</taxon>
        <taxon>Ciliophora</taxon>
        <taxon>Intramacronucleata</taxon>
        <taxon>Spirotrichea</taxon>
        <taxon>Choreotrichia</taxon>
        <taxon>Tintinnida</taxon>
        <taxon>Xystonellidae</taxon>
        <taxon>Favella</taxon>
    </lineage>
</organism>
<dbReference type="EMBL" id="HBIE01037777">
    <property type="protein sequence ID" value="CAE0316588.1"/>
    <property type="molecule type" value="Transcribed_RNA"/>
</dbReference>
<name>A0A7S3I9A5_9SPIT</name>
<proteinExistence type="predicted"/>
<sequence length="109" mass="11999">MVKYFKAYTLQADENSQIADGVGGVDGDELEQLMTKFDPIQDRTDAILLTMLTGEDLEQVLRDWVEPPDDGNDSPCNELTEVGSDRKKSQVDDFTIQGGDGTPDGDPFL</sequence>
<protein>
    <submittedName>
        <fullName evidence="2">Uncharacterized protein</fullName>
    </submittedName>
</protein>
<evidence type="ECO:0000256" key="1">
    <source>
        <dbReference type="SAM" id="MobiDB-lite"/>
    </source>
</evidence>
<accession>A0A7S3I9A5</accession>
<gene>
    <name evidence="2" type="ORF">FEHR0123_LOCUS11565</name>
</gene>